<evidence type="ECO:0000259" key="1">
    <source>
        <dbReference type="Pfam" id="PF26133"/>
    </source>
</evidence>
<organism evidence="2 3">
    <name type="scientific">Morus notabilis</name>
    <dbReference type="NCBI Taxonomy" id="981085"/>
    <lineage>
        <taxon>Eukaryota</taxon>
        <taxon>Viridiplantae</taxon>
        <taxon>Streptophyta</taxon>
        <taxon>Embryophyta</taxon>
        <taxon>Tracheophyta</taxon>
        <taxon>Spermatophyta</taxon>
        <taxon>Magnoliopsida</taxon>
        <taxon>eudicotyledons</taxon>
        <taxon>Gunneridae</taxon>
        <taxon>Pentapetalae</taxon>
        <taxon>rosids</taxon>
        <taxon>fabids</taxon>
        <taxon>Rosales</taxon>
        <taxon>Moraceae</taxon>
        <taxon>Moreae</taxon>
        <taxon>Morus</taxon>
    </lineage>
</organism>
<keyword evidence="3" id="KW-1185">Reference proteome</keyword>
<sequence length="137" mass="15666">MEEKYRKLHEEKDTAQDRRRQGKKCKLVIDVVNNIVADGFVYETNDVNATVHGIRLGEINYRVSVTLARGHYACLPIPIPAFNKFCAGNVLRPQFDSHMPGDRRLRRKPKGGKGILCRLLKESPRRKLVRRVCLGIA</sequence>
<dbReference type="EMBL" id="KE344931">
    <property type="protein sequence ID" value="EXB87076.1"/>
    <property type="molecule type" value="Genomic_DNA"/>
</dbReference>
<evidence type="ECO:0000313" key="3">
    <source>
        <dbReference type="Proteomes" id="UP000030645"/>
    </source>
</evidence>
<accession>W9S3I7</accession>
<dbReference type="Proteomes" id="UP000030645">
    <property type="component" value="Unassembled WGS sequence"/>
</dbReference>
<gene>
    <name evidence="2" type="ORF">L484_010055</name>
</gene>
<reference evidence="3" key="1">
    <citation type="submission" date="2013-01" db="EMBL/GenBank/DDBJ databases">
        <title>Draft Genome Sequence of a Mulberry Tree, Morus notabilis C.K. Schneid.</title>
        <authorList>
            <person name="He N."/>
            <person name="Zhao S."/>
        </authorList>
    </citation>
    <scope>NUCLEOTIDE SEQUENCE</scope>
</reference>
<protein>
    <recommendedName>
        <fullName evidence="1">DUF8039 domain-containing protein</fullName>
    </recommendedName>
</protein>
<feature type="domain" description="DUF8039" evidence="1">
    <location>
        <begin position="17"/>
        <end position="81"/>
    </location>
</feature>
<name>W9S3I7_9ROSA</name>
<dbReference type="Pfam" id="PF26133">
    <property type="entry name" value="DUF8039"/>
    <property type="match status" value="1"/>
</dbReference>
<dbReference type="InterPro" id="IPR058352">
    <property type="entry name" value="DUF8039"/>
</dbReference>
<proteinExistence type="predicted"/>
<evidence type="ECO:0000313" key="2">
    <source>
        <dbReference type="EMBL" id="EXB87076.1"/>
    </source>
</evidence>
<dbReference type="AlphaFoldDB" id="W9S3I7"/>